<organism evidence="1 2">
    <name type="scientific">Apiospora phragmitis</name>
    <dbReference type="NCBI Taxonomy" id="2905665"/>
    <lineage>
        <taxon>Eukaryota</taxon>
        <taxon>Fungi</taxon>
        <taxon>Dikarya</taxon>
        <taxon>Ascomycota</taxon>
        <taxon>Pezizomycotina</taxon>
        <taxon>Sordariomycetes</taxon>
        <taxon>Xylariomycetidae</taxon>
        <taxon>Amphisphaeriales</taxon>
        <taxon>Apiosporaceae</taxon>
        <taxon>Apiospora</taxon>
    </lineage>
</organism>
<comment type="caution">
    <text evidence="1">The sequence shown here is derived from an EMBL/GenBank/DDBJ whole genome shotgun (WGS) entry which is preliminary data.</text>
</comment>
<dbReference type="GeneID" id="92089787"/>
<dbReference type="SUPFAM" id="SSF56235">
    <property type="entry name" value="N-terminal nucleophile aminohydrolases (Ntn hydrolases)"/>
    <property type="match status" value="1"/>
</dbReference>
<sequence length="385" mass="42094">MNYNTQQSSPKAVPRLIIHGGASNIQPENFSPEKVLRVPPSPVEYSYMHTPVATKGGGQRDRTALEIAVHAVALLEDNPLFNSGHGAVFTRDGTNKLEASVMVSRGWQSVGRVGMNTCERWSAKNLAYHSATWSPDEYLPQGTVCAVALDSDGVLCCATSTGGMTNKLTGRIGDTPSVGAGFWGEEWSEQFDSRSLTARTAGMLSDYAPHWWRHFTWPARAIDRGISLLGGLFSDCLSGQLEYSPLAVYQREQVRTEKTSRRCGICAVVSMARWAAIPATKALHRVAGRRGELQKSAADRWGKTGEGEGGMIGIESIRVEAEDGHGGMVSSKILQDFNCGGMFRAWIDEDGNHMMKIWDHVSDEQDLMHKHAGLPCSKKGQERRG</sequence>
<dbReference type="EMBL" id="JAQQWL010000006">
    <property type="protein sequence ID" value="KAK8068699.1"/>
    <property type="molecule type" value="Genomic_DNA"/>
</dbReference>
<keyword evidence="2" id="KW-1185">Reference proteome</keyword>
<dbReference type="InterPro" id="IPR000246">
    <property type="entry name" value="Peptidase_T2"/>
</dbReference>
<dbReference type="PANTHER" id="PTHR10188">
    <property type="entry name" value="L-ASPARAGINASE"/>
    <property type="match status" value="1"/>
</dbReference>
<name>A0ABR1VBW3_9PEZI</name>
<evidence type="ECO:0000313" key="2">
    <source>
        <dbReference type="Proteomes" id="UP001480595"/>
    </source>
</evidence>
<evidence type="ECO:0008006" key="3">
    <source>
        <dbReference type="Google" id="ProtNLM"/>
    </source>
</evidence>
<evidence type="ECO:0000313" key="1">
    <source>
        <dbReference type="EMBL" id="KAK8068699.1"/>
    </source>
</evidence>
<gene>
    <name evidence="1" type="ORF">PG994_005315</name>
</gene>
<accession>A0ABR1VBW3</accession>
<dbReference type="InterPro" id="IPR029055">
    <property type="entry name" value="Ntn_hydrolases_N"/>
</dbReference>
<dbReference type="Pfam" id="PF01112">
    <property type="entry name" value="Asparaginase_2"/>
    <property type="match status" value="2"/>
</dbReference>
<dbReference type="RefSeq" id="XP_066715993.1">
    <property type="nucleotide sequence ID" value="XM_066856724.1"/>
</dbReference>
<dbReference type="Proteomes" id="UP001480595">
    <property type="component" value="Unassembled WGS sequence"/>
</dbReference>
<protein>
    <recommendedName>
        <fullName evidence="3">Asparaginase</fullName>
    </recommendedName>
</protein>
<proteinExistence type="predicted"/>
<dbReference type="PANTHER" id="PTHR10188:SF43">
    <property type="entry name" value="ASPARAGINASE (EUROFUNG)"/>
    <property type="match status" value="1"/>
</dbReference>
<dbReference type="Gene3D" id="3.60.20.30">
    <property type="entry name" value="(Glycosyl)asparaginase"/>
    <property type="match status" value="1"/>
</dbReference>
<reference evidence="1 2" key="1">
    <citation type="submission" date="2023-01" db="EMBL/GenBank/DDBJ databases">
        <title>Analysis of 21 Apiospora genomes using comparative genomics revels a genus with tremendous synthesis potential of carbohydrate active enzymes and secondary metabolites.</title>
        <authorList>
            <person name="Sorensen T."/>
        </authorList>
    </citation>
    <scope>NUCLEOTIDE SEQUENCE [LARGE SCALE GENOMIC DNA]</scope>
    <source>
        <strain evidence="1 2">CBS 135458</strain>
    </source>
</reference>